<accession>D5CNU2</accession>
<feature type="transmembrane region" description="Helical" evidence="1">
    <location>
        <begin position="36"/>
        <end position="55"/>
    </location>
</feature>
<keyword evidence="1" id="KW-0472">Membrane</keyword>
<dbReference type="STRING" id="580332.Slit_2638"/>
<gene>
    <name evidence="2" type="ordered locus">Slit_2638</name>
</gene>
<keyword evidence="1" id="KW-0812">Transmembrane</keyword>
<keyword evidence="3" id="KW-1185">Reference proteome</keyword>
<dbReference type="EMBL" id="CP001965">
    <property type="protein sequence ID" value="ADE12863.1"/>
    <property type="molecule type" value="Genomic_DNA"/>
</dbReference>
<feature type="transmembrane region" description="Helical" evidence="1">
    <location>
        <begin position="7"/>
        <end position="30"/>
    </location>
</feature>
<evidence type="ECO:0000313" key="3">
    <source>
        <dbReference type="Proteomes" id="UP000001625"/>
    </source>
</evidence>
<dbReference type="KEGG" id="slt:Slit_2638"/>
<proteinExistence type="predicted"/>
<dbReference type="HOGENOM" id="CLU_2847454_0_0_4"/>
<evidence type="ECO:0000313" key="2">
    <source>
        <dbReference type="EMBL" id="ADE12863.1"/>
    </source>
</evidence>
<organism evidence="2 3">
    <name type="scientific">Sideroxydans lithotrophicus (strain ES-1)</name>
    <dbReference type="NCBI Taxonomy" id="580332"/>
    <lineage>
        <taxon>Bacteria</taxon>
        <taxon>Pseudomonadati</taxon>
        <taxon>Pseudomonadota</taxon>
        <taxon>Betaproteobacteria</taxon>
        <taxon>Nitrosomonadales</taxon>
        <taxon>Gallionellaceae</taxon>
        <taxon>Sideroxydans</taxon>
    </lineage>
</organism>
<name>D5CNU2_SIDLE</name>
<dbReference type="RefSeq" id="WP_013030761.1">
    <property type="nucleotide sequence ID" value="NC_013959.1"/>
</dbReference>
<evidence type="ECO:0000256" key="1">
    <source>
        <dbReference type="SAM" id="Phobius"/>
    </source>
</evidence>
<protein>
    <submittedName>
        <fullName evidence="2">Uncharacterized protein</fullName>
    </submittedName>
</protein>
<dbReference type="OrthoDB" id="9155007at2"/>
<reference evidence="2 3" key="1">
    <citation type="submission" date="2010-03" db="EMBL/GenBank/DDBJ databases">
        <title>Complete sequence of Sideroxydans lithotrophicus ES-1.</title>
        <authorList>
            <consortium name="US DOE Joint Genome Institute"/>
            <person name="Lucas S."/>
            <person name="Copeland A."/>
            <person name="Lapidus A."/>
            <person name="Cheng J.-F."/>
            <person name="Bruce D."/>
            <person name="Goodwin L."/>
            <person name="Pitluck S."/>
            <person name="Munk A.C."/>
            <person name="Detter J.C."/>
            <person name="Han C."/>
            <person name="Tapia R."/>
            <person name="Larimer F."/>
            <person name="Land M."/>
            <person name="Hauser L."/>
            <person name="Kyrpides N."/>
            <person name="Ivanova N."/>
            <person name="Emerson D."/>
            <person name="Woyke T."/>
        </authorList>
    </citation>
    <scope>NUCLEOTIDE SEQUENCE [LARGE SCALE GENOMIC DNA]</scope>
    <source>
        <strain evidence="2 3">ES-1</strain>
    </source>
</reference>
<dbReference type="Proteomes" id="UP000001625">
    <property type="component" value="Chromosome"/>
</dbReference>
<keyword evidence="1" id="KW-1133">Transmembrane helix</keyword>
<sequence length="65" mass="7101">MIEILIYILAAISGLVIAGFAVHMFIGGLVAPNTEYQLIALVCFLIACAIGYMVWDVVERRKGTK</sequence>
<dbReference type="AlphaFoldDB" id="D5CNU2"/>